<keyword evidence="2" id="KW-1185">Reference proteome</keyword>
<evidence type="ECO:0000313" key="1">
    <source>
        <dbReference type="EMBL" id="GMR41005.1"/>
    </source>
</evidence>
<comment type="caution">
    <text evidence="1">The sequence shown here is derived from an EMBL/GenBank/DDBJ whole genome shotgun (WGS) entry which is preliminary data.</text>
</comment>
<accession>A0AAN4ZNS2</accession>
<proteinExistence type="predicted"/>
<dbReference type="Proteomes" id="UP001328107">
    <property type="component" value="Unassembled WGS sequence"/>
</dbReference>
<evidence type="ECO:0000313" key="2">
    <source>
        <dbReference type="Proteomes" id="UP001328107"/>
    </source>
</evidence>
<feature type="non-terminal residue" evidence="1">
    <location>
        <position position="1"/>
    </location>
</feature>
<protein>
    <submittedName>
        <fullName evidence="1">Uncharacterized protein</fullName>
    </submittedName>
</protein>
<name>A0AAN4ZNS2_9BILA</name>
<sequence length="174" mass="19883">RNVKIGKLIFNVNTTLNLESALRLMPDFPTATHEMILQFIPDQKQLLSIPPLESLTISTYSNEISIDLLFTLLESHKNLKLDRNPIEICSEDWLEVLKILSADSRARTVELTLRCSTIVRYLKEFGISEFSEAGSYCLPFEILRSVPAGPRKAASLKLRYKRCSVKIEHLTWTC</sequence>
<feature type="non-terminal residue" evidence="1">
    <location>
        <position position="174"/>
    </location>
</feature>
<reference evidence="2" key="1">
    <citation type="submission" date="2022-10" db="EMBL/GenBank/DDBJ databases">
        <title>Genome assembly of Pristionchus species.</title>
        <authorList>
            <person name="Yoshida K."/>
            <person name="Sommer R.J."/>
        </authorList>
    </citation>
    <scope>NUCLEOTIDE SEQUENCE [LARGE SCALE GENOMIC DNA]</scope>
    <source>
        <strain evidence="2">RS5460</strain>
    </source>
</reference>
<organism evidence="1 2">
    <name type="scientific">Pristionchus mayeri</name>
    <dbReference type="NCBI Taxonomy" id="1317129"/>
    <lineage>
        <taxon>Eukaryota</taxon>
        <taxon>Metazoa</taxon>
        <taxon>Ecdysozoa</taxon>
        <taxon>Nematoda</taxon>
        <taxon>Chromadorea</taxon>
        <taxon>Rhabditida</taxon>
        <taxon>Rhabditina</taxon>
        <taxon>Diplogasteromorpha</taxon>
        <taxon>Diplogasteroidea</taxon>
        <taxon>Neodiplogasteridae</taxon>
        <taxon>Pristionchus</taxon>
    </lineage>
</organism>
<dbReference type="EMBL" id="BTRK01000003">
    <property type="protein sequence ID" value="GMR41005.1"/>
    <property type="molecule type" value="Genomic_DNA"/>
</dbReference>
<dbReference type="AlphaFoldDB" id="A0AAN4ZNS2"/>
<gene>
    <name evidence="1" type="ORF">PMAYCL1PPCAC_11200</name>
</gene>